<protein>
    <submittedName>
        <fullName evidence="1">Uncharacterized protein</fullName>
    </submittedName>
</protein>
<organism evidence="1 2">
    <name type="scientific">Xyrichtys novacula</name>
    <name type="common">Pearly razorfish</name>
    <name type="synonym">Hemipteronotus novacula</name>
    <dbReference type="NCBI Taxonomy" id="13765"/>
    <lineage>
        <taxon>Eukaryota</taxon>
        <taxon>Metazoa</taxon>
        <taxon>Chordata</taxon>
        <taxon>Craniata</taxon>
        <taxon>Vertebrata</taxon>
        <taxon>Euteleostomi</taxon>
        <taxon>Actinopterygii</taxon>
        <taxon>Neopterygii</taxon>
        <taxon>Teleostei</taxon>
        <taxon>Neoteleostei</taxon>
        <taxon>Acanthomorphata</taxon>
        <taxon>Eupercaria</taxon>
        <taxon>Labriformes</taxon>
        <taxon>Labridae</taxon>
        <taxon>Xyrichtys</taxon>
    </lineage>
</organism>
<gene>
    <name evidence="1" type="ORF">XNOV1_A006945</name>
</gene>
<keyword evidence="2" id="KW-1185">Reference proteome</keyword>
<proteinExistence type="predicted"/>
<dbReference type="EMBL" id="OY660876">
    <property type="protein sequence ID" value="CAJ1070357.1"/>
    <property type="molecule type" value="Genomic_DNA"/>
</dbReference>
<name>A0AAV1G8N5_XYRNO</name>
<sequence length="112" mass="12702">MSPPFQFFSKSVCVVFIDPVPAAAPFFLFYCPFYLPPFLSPGPSSAVFIKFSTKEKKRAVNISKNIRRFSLVGDCRSQDEVNCPSFIYQTRSVYVRAECNVKNQTLGLKDEV</sequence>
<reference evidence="1" key="1">
    <citation type="submission" date="2023-08" db="EMBL/GenBank/DDBJ databases">
        <authorList>
            <person name="Alioto T."/>
            <person name="Alioto T."/>
            <person name="Gomez Garrido J."/>
        </authorList>
    </citation>
    <scope>NUCLEOTIDE SEQUENCE</scope>
</reference>
<accession>A0AAV1G8N5</accession>
<dbReference type="Proteomes" id="UP001178508">
    <property type="component" value="Chromosome 13"/>
</dbReference>
<evidence type="ECO:0000313" key="2">
    <source>
        <dbReference type="Proteomes" id="UP001178508"/>
    </source>
</evidence>
<evidence type="ECO:0000313" key="1">
    <source>
        <dbReference type="EMBL" id="CAJ1070357.1"/>
    </source>
</evidence>
<dbReference type="AlphaFoldDB" id="A0AAV1G8N5"/>